<accession>A0AC60PCX2</accession>
<protein>
    <submittedName>
        <fullName evidence="1">Uncharacterized protein</fullName>
    </submittedName>
</protein>
<proteinExistence type="predicted"/>
<comment type="caution">
    <text evidence="1">The sequence shown here is derived from an EMBL/GenBank/DDBJ whole genome shotgun (WGS) entry which is preliminary data.</text>
</comment>
<dbReference type="Proteomes" id="UP000805193">
    <property type="component" value="Unassembled WGS sequence"/>
</dbReference>
<name>A0AC60PCX2_IXOPE</name>
<gene>
    <name evidence="1" type="ORF">HPB47_005463</name>
</gene>
<dbReference type="EMBL" id="JABSTQ010010821">
    <property type="protein sequence ID" value="KAG0417627.1"/>
    <property type="molecule type" value="Genomic_DNA"/>
</dbReference>
<sequence length="446" mass="51169">MNHIGDGTEDHQRCTLVTYRGRRGKSRAGATQCELSEAEAGQECQSRAAWPGPWRTPERSTSEVWSKTGGNGEPRPYDLGYDDPGVVPQRDSGIDSPGQPAYAALAWERRSAGLDTDFDSYSRNYGNVEDVRLEYTNDGLLEYLKDFGVVFVQRQVSHRRQDDGTVKERPSKTVVLTFRTDRFMPQRVNFAFTSHPVEEHFGHAVECFNCQRHGHIARNCIARRDRAARENNFAAVYLRDSERERCAMEVRGKFADLTLDLMVTVYRSGASNRAPYNSDGFPSLTPQEQQQAEQRKPKPTYSQALDSKAMSMDSVSHLGTPSGCSSRLATELAQLRESSCRILQKIQRLELEYENQFRQEQETRRAQAKATAEADRKRKQEAEQRLRVEQQKTDEARRRSQRCPVTYKQVLEKRKKKSKSQPPKINQQTVKPLWPHHNKIDNNTRR</sequence>
<evidence type="ECO:0000313" key="1">
    <source>
        <dbReference type="EMBL" id="KAG0417627.1"/>
    </source>
</evidence>
<reference evidence="1 2" key="1">
    <citation type="journal article" date="2020" name="Cell">
        <title>Large-Scale Comparative Analyses of Tick Genomes Elucidate Their Genetic Diversity and Vector Capacities.</title>
        <authorList>
            <consortium name="Tick Genome and Microbiome Consortium (TIGMIC)"/>
            <person name="Jia N."/>
            <person name="Wang J."/>
            <person name="Shi W."/>
            <person name="Du L."/>
            <person name="Sun Y."/>
            <person name="Zhan W."/>
            <person name="Jiang J.F."/>
            <person name="Wang Q."/>
            <person name="Zhang B."/>
            <person name="Ji P."/>
            <person name="Bell-Sakyi L."/>
            <person name="Cui X.M."/>
            <person name="Yuan T.T."/>
            <person name="Jiang B.G."/>
            <person name="Yang W.F."/>
            <person name="Lam T.T."/>
            <person name="Chang Q.C."/>
            <person name="Ding S.J."/>
            <person name="Wang X.J."/>
            <person name="Zhu J.G."/>
            <person name="Ruan X.D."/>
            <person name="Zhao L."/>
            <person name="Wei J.T."/>
            <person name="Ye R.Z."/>
            <person name="Que T.C."/>
            <person name="Du C.H."/>
            <person name="Zhou Y.H."/>
            <person name="Cheng J.X."/>
            <person name="Dai P.F."/>
            <person name="Guo W.B."/>
            <person name="Han X.H."/>
            <person name="Huang E.J."/>
            <person name="Li L.F."/>
            <person name="Wei W."/>
            <person name="Gao Y.C."/>
            <person name="Liu J.Z."/>
            <person name="Shao H.Z."/>
            <person name="Wang X."/>
            <person name="Wang C.C."/>
            <person name="Yang T.C."/>
            <person name="Huo Q.B."/>
            <person name="Li W."/>
            <person name="Chen H.Y."/>
            <person name="Chen S.E."/>
            <person name="Zhou L.G."/>
            <person name="Ni X.B."/>
            <person name="Tian J.H."/>
            <person name="Sheng Y."/>
            <person name="Liu T."/>
            <person name="Pan Y.S."/>
            <person name="Xia L.Y."/>
            <person name="Li J."/>
            <person name="Zhao F."/>
            <person name="Cao W.C."/>
        </authorList>
    </citation>
    <scope>NUCLEOTIDE SEQUENCE [LARGE SCALE GENOMIC DNA]</scope>
    <source>
        <strain evidence="1">Iper-2018</strain>
    </source>
</reference>
<keyword evidence="2" id="KW-1185">Reference proteome</keyword>
<evidence type="ECO:0000313" key="2">
    <source>
        <dbReference type="Proteomes" id="UP000805193"/>
    </source>
</evidence>
<organism evidence="1 2">
    <name type="scientific">Ixodes persulcatus</name>
    <name type="common">Taiga tick</name>
    <dbReference type="NCBI Taxonomy" id="34615"/>
    <lineage>
        <taxon>Eukaryota</taxon>
        <taxon>Metazoa</taxon>
        <taxon>Ecdysozoa</taxon>
        <taxon>Arthropoda</taxon>
        <taxon>Chelicerata</taxon>
        <taxon>Arachnida</taxon>
        <taxon>Acari</taxon>
        <taxon>Parasitiformes</taxon>
        <taxon>Ixodida</taxon>
        <taxon>Ixodoidea</taxon>
        <taxon>Ixodidae</taxon>
        <taxon>Ixodinae</taxon>
        <taxon>Ixodes</taxon>
    </lineage>
</organism>